<protein>
    <recommendedName>
        <fullName evidence="9">DUF829-domain-containing protein</fullName>
    </recommendedName>
</protein>
<evidence type="ECO:0000313" key="8">
    <source>
        <dbReference type="Proteomes" id="UP001219525"/>
    </source>
</evidence>
<evidence type="ECO:0000256" key="2">
    <source>
        <dbReference type="ARBA" id="ARBA00022692"/>
    </source>
</evidence>
<comment type="subcellular location">
    <subcellularLocation>
        <location evidence="6">Endomembrane system</location>
        <topology evidence="6">Single-pass membrane protein</topology>
    </subcellularLocation>
    <subcellularLocation>
        <location evidence="1">Nucleus membrane</location>
    </subcellularLocation>
</comment>
<keyword evidence="8" id="KW-1185">Reference proteome</keyword>
<gene>
    <name evidence="7" type="ORF">GGX14DRAFT_563145</name>
</gene>
<evidence type="ECO:0008006" key="9">
    <source>
        <dbReference type="Google" id="ProtNLM"/>
    </source>
</evidence>
<evidence type="ECO:0000256" key="3">
    <source>
        <dbReference type="ARBA" id="ARBA00022989"/>
    </source>
</evidence>
<proteinExistence type="predicted"/>
<dbReference type="PANTHER" id="PTHR12265">
    <property type="entry name" value="TRANSMEMBRANE PROTEIN 53"/>
    <property type="match status" value="1"/>
</dbReference>
<dbReference type="Pfam" id="PF05705">
    <property type="entry name" value="DUF829"/>
    <property type="match status" value="1"/>
</dbReference>
<evidence type="ECO:0000313" key="7">
    <source>
        <dbReference type="EMBL" id="KAJ7214329.1"/>
    </source>
</evidence>
<keyword evidence="3" id="KW-1133">Transmembrane helix</keyword>
<keyword evidence="2" id="KW-0812">Transmembrane</keyword>
<organism evidence="7 8">
    <name type="scientific">Mycena pura</name>
    <dbReference type="NCBI Taxonomy" id="153505"/>
    <lineage>
        <taxon>Eukaryota</taxon>
        <taxon>Fungi</taxon>
        <taxon>Dikarya</taxon>
        <taxon>Basidiomycota</taxon>
        <taxon>Agaricomycotina</taxon>
        <taxon>Agaricomycetes</taxon>
        <taxon>Agaricomycetidae</taxon>
        <taxon>Agaricales</taxon>
        <taxon>Marasmiineae</taxon>
        <taxon>Mycenaceae</taxon>
        <taxon>Mycena</taxon>
    </lineage>
</organism>
<dbReference type="Proteomes" id="UP001219525">
    <property type="component" value="Unassembled WGS sequence"/>
</dbReference>
<keyword evidence="4" id="KW-0472">Membrane</keyword>
<dbReference type="EMBL" id="JARJCW010000019">
    <property type="protein sequence ID" value="KAJ7214329.1"/>
    <property type="molecule type" value="Genomic_DNA"/>
</dbReference>
<comment type="caution">
    <text evidence="7">The sequence shown here is derived from an EMBL/GenBank/DDBJ whole genome shotgun (WGS) entry which is preliminary data.</text>
</comment>
<reference evidence="7" key="1">
    <citation type="submission" date="2023-03" db="EMBL/GenBank/DDBJ databases">
        <title>Massive genome expansion in bonnet fungi (Mycena s.s.) driven by repeated elements and novel gene families across ecological guilds.</title>
        <authorList>
            <consortium name="Lawrence Berkeley National Laboratory"/>
            <person name="Harder C.B."/>
            <person name="Miyauchi S."/>
            <person name="Viragh M."/>
            <person name="Kuo A."/>
            <person name="Thoen E."/>
            <person name="Andreopoulos B."/>
            <person name="Lu D."/>
            <person name="Skrede I."/>
            <person name="Drula E."/>
            <person name="Henrissat B."/>
            <person name="Morin E."/>
            <person name="Kohler A."/>
            <person name="Barry K."/>
            <person name="LaButti K."/>
            <person name="Morin E."/>
            <person name="Salamov A."/>
            <person name="Lipzen A."/>
            <person name="Mereny Z."/>
            <person name="Hegedus B."/>
            <person name="Baldrian P."/>
            <person name="Stursova M."/>
            <person name="Weitz H."/>
            <person name="Taylor A."/>
            <person name="Grigoriev I.V."/>
            <person name="Nagy L.G."/>
            <person name="Martin F."/>
            <person name="Kauserud H."/>
        </authorList>
    </citation>
    <scope>NUCLEOTIDE SEQUENCE</scope>
    <source>
        <strain evidence="7">9144</strain>
    </source>
</reference>
<evidence type="ECO:0000256" key="5">
    <source>
        <dbReference type="ARBA" id="ARBA00023242"/>
    </source>
</evidence>
<evidence type="ECO:0000256" key="6">
    <source>
        <dbReference type="ARBA" id="ARBA00037847"/>
    </source>
</evidence>
<accession>A0AAD6VMJ2</accession>
<dbReference type="PANTHER" id="PTHR12265:SF30">
    <property type="entry name" value="TRANSMEMBRANE PROTEIN 53"/>
    <property type="match status" value="1"/>
</dbReference>
<evidence type="ECO:0000256" key="4">
    <source>
        <dbReference type="ARBA" id="ARBA00023136"/>
    </source>
</evidence>
<evidence type="ECO:0000256" key="1">
    <source>
        <dbReference type="ARBA" id="ARBA00004126"/>
    </source>
</evidence>
<dbReference type="GO" id="GO:0031965">
    <property type="term" value="C:nuclear membrane"/>
    <property type="evidence" value="ECO:0007669"/>
    <property type="project" value="UniProtKB-SubCell"/>
</dbReference>
<sequence length="288" mass="32404">MTSAPTPVPFAGSDLVYFISPRPTEGKAYSEQPKIVVIIGWMGAEFSHLKHFSATHSRMYPSAMQFVILAESESAVGSRAYNLKRMRPVAEFFRKQCLEGTEPPSILFHLFSGGGVSQLIWLSHIFNATLFKRELGSPRPPVVLIFDSTPGAYHRHQYILGTTLTLSSGPRRTFVALRGSARWAVMSTWWALSGSQSTHSFIRDNLNDPGLLGWINHDALRVYIYSDADEVAERDEVARHAQEARMKGFWVKEQVFRGSGHVRHAAKDSRRYWATVDGAWRDAVHAKL</sequence>
<dbReference type="AlphaFoldDB" id="A0AAD6VMJ2"/>
<dbReference type="InterPro" id="IPR008547">
    <property type="entry name" value="DUF829_TMEM53"/>
</dbReference>
<name>A0AAD6VMJ2_9AGAR</name>
<keyword evidence="5" id="KW-0539">Nucleus</keyword>